<evidence type="ECO:0000313" key="2">
    <source>
        <dbReference type="Proteomes" id="UP000356253"/>
    </source>
</evidence>
<protein>
    <submittedName>
        <fullName evidence="1">Macrolide export ATP-binding/permease protein MacB</fullName>
        <ecNumber evidence="1">3.6.3.-</ecNumber>
    </submittedName>
</protein>
<comment type="caution">
    <text evidence="1">The sequence shown here is derived from an EMBL/GenBank/DDBJ whole genome shotgun (WGS) entry which is preliminary data.</text>
</comment>
<dbReference type="Proteomes" id="UP000356253">
    <property type="component" value="Unassembled WGS sequence"/>
</dbReference>
<keyword evidence="1" id="KW-0547">Nucleotide-binding</keyword>
<organism evidence="1 2">
    <name type="scientific">Mesonia oceanica</name>
    <dbReference type="NCBI Taxonomy" id="2687242"/>
    <lineage>
        <taxon>Bacteria</taxon>
        <taxon>Pseudomonadati</taxon>
        <taxon>Bacteroidota</taxon>
        <taxon>Flavobacteriia</taxon>
        <taxon>Flavobacteriales</taxon>
        <taxon>Flavobacteriaceae</taxon>
        <taxon>Mesonia</taxon>
    </lineage>
</organism>
<keyword evidence="2" id="KW-1185">Reference proteome</keyword>
<dbReference type="EC" id="3.6.3.-" evidence="1"/>
<name>A0AC61YAT8_9FLAO</name>
<sequence>MFKNHIKIAFRNLWKNKGYSSLNIIGLAIGITCASLIFLWVENEFNYNSSIPEKDLVYYVPTNQMYEGEWGTFYSSPGPLAADLKEEIPEVVKAGRLWTSNFLFNVGDNTIKSSGEYADYDMIDIFGLSFIEGTKETAFNNPNSIIITQETAANLFGKNTQVLGKNVLVNNSENFIVTGVIKDLPDNTSFSFNWLVPFDNFINDNPWAKGYGNNFADTFVKLAPGVDVVSVDEKVRKILPSKKEENDTEAFLHSSQDWHLRSEFKNGKVDGGEIKFVQLFIIIAIIILVIACINFMNLATARSEKRANEVGVRKALGSEKKTLTYQFIIEAVITAALSSFISILLIILMLPKFNMLVEKQLTLGLNQPLHLLFFISITLLCGVFAGLYPAFYLSSFKPVEVLKGIRTKKSSAIFIRKGLVITQFSVSIIFIISTIIVYQQIEHVKNRELGFEKENLIEIPVNGNMISSFPPIQQDLISSGMFSHVALNSSKIFSAGYNGSGLNWQGGINTEDILIRFRWITSDFLNTAGMEIVEGRNFSKNLAKDSTNILVTQSFARLMGDDSPIGKVVHREQAYTVVGVVKDYLYGDMYGASKPLIFFSGKEDARFLYVKKKAGVSNESALAKLERVVNTYNPAFPFEYTFVEDSFDSRFRSETLIGDLTKVFALLAIFISCLGLFGLAAYTAEQRKKEIGIRKVLGASVDNLAKLLSSEFLKLVIISCIIAFPIAWFVMEQWLQDYAYRIEIHWWVFIAAGIAAICIAIITVSTQAIKAAIANPIKSLRAE</sequence>
<accession>A0AC61YAT8</accession>
<dbReference type="EMBL" id="CABVMM010000011">
    <property type="protein sequence ID" value="VVV01609.1"/>
    <property type="molecule type" value="Genomic_DNA"/>
</dbReference>
<gene>
    <name evidence="1" type="primary">macB_7</name>
    <name evidence="1" type="ORF">FVB9532_02901</name>
</gene>
<keyword evidence="1" id="KW-0378">Hydrolase</keyword>
<evidence type="ECO:0000313" key="1">
    <source>
        <dbReference type="EMBL" id="VVV01609.1"/>
    </source>
</evidence>
<reference evidence="1" key="1">
    <citation type="submission" date="2019-09" db="EMBL/GenBank/DDBJ databases">
        <authorList>
            <person name="Rodrigo-Torres L."/>
            <person name="Arahal R. D."/>
            <person name="Lucena T."/>
        </authorList>
    </citation>
    <scope>NUCLEOTIDE SEQUENCE</scope>
    <source>
        <strain evidence="1">ISS653</strain>
    </source>
</reference>
<proteinExistence type="predicted"/>
<keyword evidence="1" id="KW-0067">ATP-binding</keyword>